<dbReference type="Proteomes" id="UP000646738">
    <property type="component" value="Unassembled WGS sequence"/>
</dbReference>
<dbReference type="RefSeq" id="WP_189997802.1">
    <property type="nucleotide sequence ID" value="NZ_BNCB01000016.1"/>
</dbReference>
<keyword evidence="3" id="KW-1185">Reference proteome</keyword>
<accession>A0ABQ3R8B6</accession>
<name>A0ABQ3R8B6_STRRR</name>
<dbReference type="EMBL" id="BNEA01000007">
    <property type="protein sequence ID" value="GHI52089.1"/>
    <property type="molecule type" value="Genomic_DNA"/>
</dbReference>
<feature type="compositionally biased region" description="Polar residues" evidence="1">
    <location>
        <begin position="176"/>
        <end position="185"/>
    </location>
</feature>
<organism evidence="2 3">
    <name type="scientific">Streptomyces rubradiris</name>
    <name type="common">Streptomyces achromogenes subsp. rubradiris</name>
    <dbReference type="NCBI Taxonomy" id="285531"/>
    <lineage>
        <taxon>Bacteria</taxon>
        <taxon>Bacillati</taxon>
        <taxon>Actinomycetota</taxon>
        <taxon>Actinomycetes</taxon>
        <taxon>Kitasatosporales</taxon>
        <taxon>Streptomycetaceae</taxon>
        <taxon>Streptomyces</taxon>
    </lineage>
</organism>
<feature type="region of interest" description="Disordered" evidence="1">
    <location>
        <begin position="160"/>
        <end position="185"/>
    </location>
</feature>
<evidence type="ECO:0000256" key="1">
    <source>
        <dbReference type="SAM" id="MobiDB-lite"/>
    </source>
</evidence>
<sequence>MTSRLPLALPVSVFRNDEPVIQSHPLLEGACPPLFGNTGCWDLNGIVRRAPNLAAAGFRMIFREPDPQWNLLAREMAMIWFNPRHPAVLARRLHLPPDPVAPHTVSQRIGHLRALHACGVSRQLPPWVGDWLDDDFNQYTGRSTTLSQAVGCALADVLTPPAGGRTVPRDEPFQPGSGSSWRRSR</sequence>
<reference evidence="3" key="1">
    <citation type="submission" date="2023-07" db="EMBL/GenBank/DDBJ databases">
        <title>Whole genome shotgun sequence of Streptomyces achromogenes subsp. rubradiris NBRC 14000.</title>
        <authorList>
            <person name="Komaki H."/>
            <person name="Tamura T."/>
        </authorList>
    </citation>
    <scope>NUCLEOTIDE SEQUENCE [LARGE SCALE GENOMIC DNA]</scope>
    <source>
        <strain evidence="3">NBRC 14000</strain>
    </source>
</reference>
<evidence type="ECO:0000313" key="2">
    <source>
        <dbReference type="EMBL" id="GHI52089.1"/>
    </source>
</evidence>
<proteinExistence type="predicted"/>
<protein>
    <submittedName>
        <fullName evidence="2">Uncharacterized protein</fullName>
    </submittedName>
</protein>
<comment type="caution">
    <text evidence="2">The sequence shown here is derived from an EMBL/GenBank/DDBJ whole genome shotgun (WGS) entry which is preliminary data.</text>
</comment>
<gene>
    <name evidence="2" type="ORF">Srubr_19350</name>
</gene>
<evidence type="ECO:0000313" key="3">
    <source>
        <dbReference type="Proteomes" id="UP000646738"/>
    </source>
</evidence>